<dbReference type="EMBL" id="WDER01000077">
    <property type="protein sequence ID" value="KAB6079070.1"/>
    <property type="molecule type" value="Genomic_DNA"/>
</dbReference>
<feature type="chain" id="PRO_5030097597" evidence="2">
    <location>
        <begin position="28"/>
        <end position="750"/>
    </location>
</feature>
<comment type="caution">
    <text evidence="3">The sequence shown here is derived from an EMBL/GenBank/DDBJ whole genome shotgun (WGS) entry which is preliminary data.</text>
</comment>
<dbReference type="Gene3D" id="2.60.40.2710">
    <property type="match status" value="1"/>
</dbReference>
<dbReference type="AlphaFoldDB" id="A0A4Q5D8W6"/>
<dbReference type="PROSITE" id="PS51257">
    <property type="entry name" value="PROKAR_LIPOPROTEIN"/>
    <property type="match status" value="1"/>
</dbReference>
<dbReference type="Gene3D" id="2.60.40.2720">
    <property type="match status" value="1"/>
</dbReference>
<name>A0A4Q5D8W6_9BACE</name>
<dbReference type="Proteomes" id="UP000474077">
    <property type="component" value="Unassembled WGS sequence"/>
</dbReference>
<accession>A0A4Q5D8W6</accession>
<feature type="region of interest" description="Disordered" evidence="1">
    <location>
        <begin position="612"/>
        <end position="633"/>
    </location>
</feature>
<dbReference type="Gene3D" id="2.30.30.1270">
    <property type="match status" value="1"/>
</dbReference>
<evidence type="ECO:0000256" key="1">
    <source>
        <dbReference type="SAM" id="MobiDB-lite"/>
    </source>
</evidence>
<dbReference type="InterPro" id="IPR013783">
    <property type="entry name" value="Ig-like_fold"/>
</dbReference>
<keyword evidence="2" id="KW-0732">Signal</keyword>
<organism evidence="3 4">
    <name type="scientific">Bacteroides xylanisolvens</name>
    <dbReference type="NCBI Taxonomy" id="371601"/>
    <lineage>
        <taxon>Bacteria</taxon>
        <taxon>Pseudomonadati</taxon>
        <taxon>Bacteroidota</taxon>
        <taxon>Bacteroidia</taxon>
        <taxon>Bacteroidales</taxon>
        <taxon>Bacteroidaceae</taxon>
        <taxon>Bacteroides</taxon>
    </lineage>
</organism>
<gene>
    <name evidence="3" type="ORF">GA560_21000</name>
</gene>
<dbReference type="Pfam" id="PF16319">
    <property type="entry name" value="SGBP_BT4661-like"/>
    <property type="match status" value="1"/>
</dbReference>
<dbReference type="RefSeq" id="WP_049703149.1">
    <property type="nucleotide sequence ID" value="NZ_RCXZ01000030.1"/>
</dbReference>
<feature type="signal peptide" evidence="2">
    <location>
        <begin position="1"/>
        <end position="27"/>
    </location>
</feature>
<dbReference type="Gene3D" id="2.60.40.60">
    <property type="entry name" value="Cadherins"/>
    <property type="match status" value="1"/>
</dbReference>
<reference evidence="3 4" key="1">
    <citation type="journal article" date="2019" name="Nat. Med.">
        <title>A library of human gut bacterial isolates paired with longitudinal multiomics data enables mechanistic microbiome research.</title>
        <authorList>
            <person name="Poyet M."/>
            <person name="Groussin M."/>
            <person name="Gibbons S.M."/>
            <person name="Avila-Pacheco J."/>
            <person name="Jiang X."/>
            <person name="Kearney S.M."/>
            <person name="Perrotta A.R."/>
            <person name="Berdy B."/>
            <person name="Zhao S."/>
            <person name="Lieberman T.D."/>
            <person name="Swanson P.K."/>
            <person name="Smith M."/>
            <person name="Roesemann S."/>
            <person name="Alexander J.E."/>
            <person name="Rich S.A."/>
            <person name="Livny J."/>
            <person name="Vlamakis H."/>
            <person name="Clish C."/>
            <person name="Bullock K."/>
            <person name="Deik A."/>
            <person name="Scott J."/>
            <person name="Pierce K.A."/>
            <person name="Xavier R.J."/>
            <person name="Alm E.J."/>
        </authorList>
    </citation>
    <scope>NUCLEOTIDE SEQUENCE [LARGE SCALE GENOMIC DNA]</scope>
    <source>
        <strain evidence="3 4">BIOML-A73</strain>
    </source>
</reference>
<dbReference type="Gene3D" id="2.60.40.2730">
    <property type="match status" value="1"/>
</dbReference>
<dbReference type="InterPro" id="IPR032529">
    <property type="entry name" value="BT4661-like"/>
</dbReference>
<evidence type="ECO:0000256" key="2">
    <source>
        <dbReference type="SAM" id="SignalP"/>
    </source>
</evidence>
<evidence type="ECO:0000313" key="4">
    <source>
        <dbReference type="Proteomes" id="UP000474077"/>
    </source>
</evidence>
<protein>
    <submittedName>
        <fullName evidence="3">DUF4958 domain-containing protein</fullName>
    </submittedName>
</protein>
<evidence type="ECO:0000313" key="3">
    <source>
        <dbReference type="EMBL" id="KAB6079070.1"/>
    </source>
</evidence>
<sequence>MNLKKLTSRFLAILSIVVLTLTGFSCTDTETTNTTGFAIYYYSLTDIGPSMNAVIEKPTYTGGEPTDFVITGITFNGEPYTSESFIIDSKDGSVRIVNSDNLPVGLYSISVGCNSNGNYHEFKDAIQVKMLPSVPDGIKVEPDYIEIDFEEIGESKATAKVITEGEHVTIPSGGYAIADGPEKEFFKISQSGVISINPDEEAIKKMKPGLHKVSLKLTTLAGEGIFADAITFNLTSKPIDVTYNATNKGIMEKESETNGQTEYISPIPVIEGSTEEAKFSIANIIPEIAEGKVTINETTGAISIAKGHGITEAGNYEITIKVSNKFAPEGVEMPTKFTIQVVDEITPISGFEYAALEIAQYAPISAQPKEGMQGNYVTYSFVDLDQKLEGQLTINPSNGKITAKKGNSIPEGRYEVKVQADNSKGNPTITTFLLTVTPNPNNIVYVYYGNNLGLDKATEASQYRIRSAAELGSLVLTPETNLDDKGIVFKWKIATKFNLDDPNQTGYPMIDEATGVIRFSPDNFKEADAPMAYLIVEATAGEGDLARTFKTFIAFDFNPSTNSIRIEYTPFVFKVNPRKGGISVEPTLVGVTDVSQFVMDYRRSFRYQNLEGPKTHKSGAISTNNNNTNPPTPADPTYFMNQVWRNYYGSTAPNYGARAPMSYYDGISNKINKKLSDALGYVDPTKGWAVTINPNKWFGDPTYGEENGQFANGIMTGQMTYRTDGDSGKLSSDKNCPKAFPLLIWFDENF</sequence>
<proteinExistence type="predicted"/>
<dbReference type="Gene3D" id="2.60.40.10">
    <property type="entry name" value="Immunoglobulins"/>
    <property type="match status" value="1"/>
</dbReference>